<feature type="domain" description="Polymerase nucleotidyl transferase" evidence="10">
    <location>
        <begin position="18"/>
        <end position="99"/>
    </location>
</feature>
<keyword evidence="7" id="KW-0067">ATP-binding</keyword>
<keyword evidence="6" id="KW-0547">Nucleotide-binding</keyword>
<evidence type="ECO:0000256" key="1">
    <source>
        <dbReference type="ARBA" id="ARBA00001946"/>
    </source>
</evidence>
<dbReference type="AlphaFoldDB" id="A0A9X4LEK4"/>
<gene>
    <name evidence="11" type="ORF">EXJ73_05990</name>
</gene>
<dbReference type="CDD" id="cd05403">
    <property type="entry name" value="NT_KNTase_like"/>
    <property type="match status" value="1"/>
</dbReference>
<keyword evidence="5" id="KW-0479">Metal-binding</keyword>
<dbReference type="EMBL" id="SGUG01000007">
    <property type="protein sequence ID" value="MDG0862025.1"/>
    <property type="molecule type" value="Genomic_DNA"/>
</dbReference>
<dbReference type="PANTHER" id="PTHR33571:SF12">
    <property type="entry name" value="BSL3053 PROTEIN"/>
    <property type="match status" value="1"/>
</dbReference>
<keyword evidence="2" id="KW-1277">Toxin-antitoxin system</keyword>
<reference evidence="11" key="1">
    <citation type="submission" date="2019-02" db="EMBL/GenBank/DDBJ databases">
        <title>Draft genome of the type strain Pelomonas aquatica CCUG 52575T.</title>
        <authorList>
            <person name="Gomila M."/>
            <person name="Lalucat J."/>
        </authorList>
    </citation>
    <scope>NUCLEOTIDE SEQUENCE</scope>
    <source>
        <strain evidence="11">CCUG 52575</strain>
    </source>
</reference>
<dbReference type="Gene3D" id="3.30.460.10">
    <property type="entry name" value="Beta Polymerase, domain 2"/>
    <property type="match status" value="1"/>
</dbReference>
<protein>
    <recommendedName>
        <fullName evidence="10">Polymerase nucleotidyl transferase domain-containing protein</fullName>
    </recommendedName>
</protein>
<keyword evidence="8" id="KW-0460">Magnesium</keyword>
<dbReference type="GO" id="GO:0016779">
    <property type="term" value="F:nucleotidyltransferase activity"/>
    <property type="evidence" value="ECO:0007669"/>
    <property type="project" value="UniProtKB-KW"/>
</dbReference>
<dbReference type="RefSeq" id="WP_268146611.1">
    <property type="nucleotide sequence ID" value="NZ_JAPPUW010000001.1"/>
</dbReference>
<evidence type="ECO:0000259" key="10">
    <source>
        <dbReference type="Pfam" id="PF01909"/>
    </source>
</evidence>
<sequence>MQVPALVTERRDAIAALCRQAHARRLDLFGSAVRDDFNDKSSDLDFLVVFEELPPVRYAEAFFALKQGLEQLFARPVDLVVERAIRNPYFKQRVSAERQPVYGA</sequence>
<name>A0A9X4LEK4_9BURK</name>
<comment type="cofactor">
    <cofactor evidence="1">
        <name>Mg(2+)</name>
        <dbReference type="ChEBI" id="CHEBI:18420"/>
    </cofactor>
</comment>
<comment type="caution">
    <text evidence="11">The sequence shown here is derived from an EMBL/GenBank/DDBJ whole genome shotgun (WGS) entry which is preliminary data.</text>
</comment>
<evidence type="ECO:0000313" key="11">
    <source>
        <dbReference type="EMBL" id="MDG0862025.1"/>
    </source>
</evidence>
<dbReference type="InterPro" id="IPR052038">
    <property type="entry name" value="Type-VII_TA_antitoxin"/>
</dbReference>
<evidence type="ECO:0000256" key="9">
    <source>
        <dbReference type="ARBA" id="ARBA00038276"/>
    </source>
</evidence>
<organism evidence="11 12">
    <name type="scientific">Pelomonas aquatica</name>
    <dbReference type="NCBI Taxonomy" id="431058"/>
    <lineage>
        <taxon>Bacteria</taxon>
        <taxon>Pseudomonadati</taxon>
        <taxon>Pseudomonadota</taxon>
        <taxon>Betaproteobacteria</taxon>
        <taxon>Burkholderiales</taxon>
        <taxon>Sphaerotilaceae</taxon>
        <taxon>Roseateles</taxon>
    </lineage>
</organism>
<dbReference type="Pfam" id="PF01909">
    <property type="entry name" value="NTP_transf_2"/>
    <property type="match status" value="1"/>
</dbReference>
<evidence type="ECO:0000256" key="8">
    <source>
        <dbReference type="ARBA" id="ARBA00022842"/>
    </source>
</evidence>
<proteinExistence type="inferred from homology"/>
<dbReference type="SUPFAM" id="SSF81301">
    <property type="entry name" value="Nucleotidyltransferase"/>
    <property type="match status" value="1"/>
</dbReference>
<evidence type="ECO:0000256" key="6">
    <source>
        <dbReference type="ARBA" id="ARBA00022741"/>
    </source>
</evidence>
<evidence type="ECO:0000256" key="5">
    <source>
        <dbReference type="ARBA" id="ARBA00022723"/>
    </source>
</evidence>
<comment type="similarity">
    <text evidence="9">Belongs to the MntA antitoxin family.</text>
</comment>
<dbReference type="InterPro" id="IPR043519">
    <property type="entry name" value="NT_sf"/>
</dbReference>
<keyword evidence="12" id="KW-1185">Reference proteome</keyword>
<dbReference type="GO" id="GO:0005524">
    <property type="term" value="F:ATP binding"/>
    <property type="evidence" value="ECO:0007669"/>
    <property type="project" value="UniProtKB-KW"/>
</dbReference>
<evidence type="ECO:0000256" key="4">
    <source>
        <dbReference type="ARBA" id="ARBA00022695"/>
    </source>
</evidence>
<accession>A0A9X4LEK4</accession>
<evidence type="ECO:0000256" key="3">
    <source>
        <dbReference type="ARBA" id="ARBA00022679"/>
    </source>
</evidence>
<evidence type="ECO:0000313" key="12">
    <source>
        <dbReference type="Proteomes" id="UP001152766"/>
    </source>
</evidence>
<dbReference type="GO" id="GO:0046872">
    <property type="term" value="F:metal ion binding"/>
    <property type="evidence" value="ECO:0007669"/>
    <property type="project" value="UniProtKB-KW"/>
</dbReference>
<dbReference type="PANTHER" id="PTHR33571">
    <property type="entry name" value="SSL8005 PROTEIN"/>
    <property type="match status" value="1"/>
</dbReference>
<dbReference type="Proteomes" id="UP001152766">
    <property type="component" value="Unassembled WGS sequence"/>
</dbReference>
<evidence type="ECO:0000256" key="2">
    <source>
        <dbReference type="ARBA" id="ARBA00022649"/>
    </source>
</evidence>
<evidence type="ECO:0000256" key="7">
    <source>
        <dbReference type="ARBA" id="ARBA00022840"/>
    </source>
</evidence>
<dbReference type="InterPro" id="IPR002934">
    <property type="entry name" value="Polymerase_NTP_transf_dom"/>
</dbReference>
<keyword evidence="4" id="KW-0548">Nucleotidyltransferase</keyword>
<keyword evidence="3" id="KW-0808">Transferase</keyword>